<dbReference type="GO" id="GO:0016878">
    <property type="term" value="F:acid-thiol ligase activity"/>
    <property type="evidence" value="ECO:0007669"/>
    <property type="project" value="UniProtKB-ARBA"/>
</dbReference>
<dbReference type="Gene3D" id="3.40.50.12780">
    <property type="entry name" value="N-terminal domain of ligase-like"/>
    <property type="match status" value="1"/>
</dbReference>
<name>A0A438AWN7_9NOCA</name>
<dbReference type="PROSITE" id="PS51257">
    <property type="entry name" value="PROKAR_LIPOPROTEIN"/>
    <property type="match status" value="1"/>
</dbReference>
<dbReference type="InterPro" id="IPR020845">
    <property type="entry name" value="AMP-binding_CS"/>
</dbReference>
<organism evidence="2 3">
    <name type="scientific">Rhodococcus xishaensis</name>
    <dbReference type="NCBI Taxonomy" id="2487364"/>
    <lineage>
        <taxon>Bacteria</taxon>
        <taxon>Bacillati</taxon>
        <taxon>Actinomycetota</taxon>
        <taxon>Actinomycetes</taxon>
        <taxon>Mycobacteriales</taxon>
        <taxon>Nocardiaceae</taxon>
        <taxon>Rhodococcus</taxon>
    </lineage>
</organism>
<sequence length="491" mass="51914">MVRCADGLLHFTGLTSCLTELLDVAAHRYAGREAVVEAGGGPRLTYAQLWTSASRIAGGMLERGVGIGDRVAIRMPNGVRWVQAFLGVLLAGGVPVPVHPGLTDAQLRRILADSGSLLVLDSELPTGTPFIDDGAALGDSALLFYTSGTTGQPKGVELSHENVLSTIEAVIRSWGGPESVAPDGMWHAVALPLSSATVCVSQLLPTLASGGTVVLAPEFDAHSLRHAFDVEGIERLSAPTYLCRQALRTSGAAFGSLRVLTLDDEIVSPALMEQLCDRFPAAQIVSGWGMTETGGAGMILPMTAVTRRTELPHSGMEFAVKGSADDASVGELWCRGPSVMRGYWGNPEGTARTTARGWLRTGDVARIGHGGGFRIVGRVTDAIEVSRGVVYSREVEDSLLECPGVDEAVAVDVMTAGGRDLAVIVVPKAGADLELDAVREFLDAVLGHRLPRRLCAKIDVLPRSSMGRIDRRSVRAWFEDRSTTKGCADVG</sequence>
<feature type="domain" description="AMP-dependent synthetase/ligase" evidence="1">
    <location>
        <begin position="23"/>
        <end position="120"/>
    </location>
</feature>
<dbReference type="InterPro" id="IPR000873">
    <property type="entry name" value="AMP-dep_synth/lig_dom"/>
</dbReference>
<dbReference type="Pfam" id="PF00501">
    <property type="entry name" value="AMP-binding"/>
    <property type="match status" value="2"/>
</dbReference>
<evidence type="ECO:0000313" key="2">
    <source>
        <dbReference type="EMBL" id="RVW03117.1"/>
    </source>
</evidence>
<accession>A0A438AWN7</accession>
<proteinExistence type="predicted"/>
<keyword evidence="2" id="KW-0436">Ligase</keyword>
<dbReference type="SUPFAM" id="SSF56801">
    <property type="entry name" value="Acetyl-CoA synthetase-like"/>
    <property type="match status" value="1"/>
</dbReference>
<dbReference type="Gene3D" id="3.30.300.30">
    <property type="match status" value="1"/>
</dbReference>
<comment type="caution">
    <text evidence="2">The sequence shown here is derived from an EMBL/GenBank/DDBJ whole genome shotgun (WGS) entry which is preliminary data.</text>
</comment>
<protein>
    <submittedName>
        <fullName evidence="2">Long-chain fatty acid--CoA ligase</fullName>
    </submittedName>
</protein>
<dbReference type="PROSITE" id="PS00455">
    <property type="entry name" value="AMP_BINDING"/>
    <property type="match status" value="1"/>
</dbReference>
<evidence type="ECO:0000313" key="3">
    <source>
        <dbReference type="Proteomes" id="UP000283479"/>
    </source>
</evidence>
<evidence type="ECO:0000259" key="1">
    <source>
        <dbReference type="Pfam" id="PF00501"/>
    </source>
</evidence>
<dbReference type="Proteomes" id="UP000283479">
    <property type="component" value="Unassembled WGS sequence"/>
</dbReference>
<feature type="domain" description="AMP-dependent synthetase/ligase" evidence="1">
    <location>
        <begin position="137"/>
        <end position="344"/>
    </location>
</feature>
<dbReference type="PANTHER" id="PTHR43767">
    <property type="entry name" value="LONG-CHAIN-FATTY-ACID--COA LIGASE"/>
    <property type="match status" value="1"/>
</dbReference>
<dbReference type="InterPro" id="IPR045851">
    <property type="entry name" value="AMP-bd_C_sf"/>
</dbReference>
<dbReference type="EMBL" id="RKLO01000003">
    <property type="protein sequence ID" value="RVW03117.1"/>
    <property type="molecule type" value="Genomic_DNA"/>
</dbReference>
<dbReference type="InterPro" id="IPR042099">
    <property type="entry name" value="ANL_N_sf"/>
</dbReference>
<gene>
    <name evidence="2" type="ORF">EGT50_08400</name>
</gene>
<dbReference type="PANTHER" id="PTHR43767:SF1">
    <property type="entry name" value="NONRIBOSOMAL PEPTIDE SYNTHASE PES1 (EUROFUNG)-RELATED"/>
    <property type="match status" value="1"/>
</dbReference>
<keyword evidence="3" id="KW-1185">Reference proteome</keyword>
<dbReference type="InterPro" id="IPR050237">
    <property type="entry name" value="ATP-dep_AMP-bd_enzyme"/>
</dbReference>
<dbReference type="AlphaFoldDB" id="A0A438AWN7"/>
<reference evidence="2 3" key="1">
    <citation type="submission" date="2018-11" db="EMBL/GenBank/DDBJ databases">
        <title>Rhodococcus spongicola sp. nov. and Rhodococcus xishaensis sp. nov. from marine sponges.</title>
        <authorList>
            <person name="Li L."/>
            <person name="Lin H.W."/>
        </authorList>
    </citation>
    <scope>NUCLEOTIDE SEQUENCE [LARGE SCALE GENOMIC DNA]</scope>
    <source>
        <strain evidence="2 3">LHW51113</strain>
    </source>
</reference>
<dbReference type="OrthoDB" id="9803968at2"/>